<dbReference type="PANTHER" id="PTHR35796">
    <property type="entry name" value="HYPOTHETICAL CYTOSOLIC PROTEIN"/>
    <property type="match status" value="1"/>
</dbReference>
<protein>
    <recommendedName>
        <fullName evidence="4">M96 mating-specific protein family</fullName>
    </recommendedName>
</protein>
<dbReference type="Proteomes" id="UP000028582">
    <property type="component" value="Unassembled WGS sequence"/>
</dbReference>
<dbReference type="AlphaFoldDB" id="A0A080ZV74"/>
<evidence type="ECO:0008006" key="4">
    <source>
        <dbReference type="Google" id="ProtNLM"/>
    </source>
</evidence>
<comment type="caution">
    <text evidence="2">The sequence shown here is derived from an EMBL/GenBank/DDBJ whole genome shotgun (WGS) entry which is preliminary data.</text>
</comment>
<sequence>MSSAELLDGLLDALIQATPSLSGGVELHNSLQVNSDASSPPPQTLSSQPKPMLGPAPPKQKKKRVRRETREIKYLREQARKLELRLEQIQKRVPANRDSNSIVCANYKTARPSVWESIAERQLKERLHGELMQKELRAACSVQAKLVQELKKQLRLCAEDKKLSALMKRKSARLWDLLSDESSDIYAEQLTQVAKMCLQMQQQTAPPRHALQLANDLTQGVDVLKRNPTSAAGVVFEMRCGTSIPFDVHVAGNAYWRLTAHEAFHRQGSLQQDLDAKGDVASASFNLQVACEGFTATVRGKQTCRRYINNDSETIVWTGYADPIELNGTKFSGMQCRKTGWIKLQRVAGQPAGATWVEMYSEMTPLFKEGVEDQNWQIHALLDSMTKAHSKTNEIYCRMVRELLLEEDWKAAYGSDAQAL</sequence>
<evidence type="ECO:0000313" key="2">
    <source>
        <dbReference type="EMBL" id="ETO70535.1"/>
    </source>
</evidence>
<reference evidence="2 3" key="1">
    <citation type="submission" date="2013-11" db="EMBL/GenBank/DDBJ databases">
        <title>The Genome Sequence of Phytophthora parasitica P1976.</title>
        <authorList>
            <consortium name="The Broad Institute Genomics Platform"/>
            <person name="Russ C."/>
            <person name="Tyler B."/>
            <person name="Panabieres F."/>
            <person name="Shan W."/>
            <person name="Tripathy S."/>
            <person name="Grunwald N."/>
            <person name="Machado M."/>
            <person name="Johnson C.S."/>
            <person name="Walker B."/>
            <person name="Young S."/>
            <person name="Zeng Q."/>
            <person name="Gargeya S."/>
            <person name="Fitzgerald M."/>
            <person name="Haas B."/>
            <person name="Abouelleil A."/>
            <person name="Allen A.W."/>
            <person name="Alvarado L."/>
            <person name="Arachchi H.M."/>
            <person name="Berlin A.M."/>
            <person name="Chapman S.B."/>
            <person name="Gainer-Dewar J."/>
            <person name="Goldberg J."/>
            <person name="Griggs A."/>
            <person name="Gujja S."/>
            <person name="Hansen M."/>
            <person name="Howarth C."/>
            <person name="Imamovic A."/>
            <person name="Ireland A."/>
            <person name="Larimer J."/>
            <person name="McCowan C."/>
            <person name="Murphy C."/>
            <person name="Pearson M."/>
            <person name="Poon T.W."/>
            <person name="Priest M."/>
            <person name="Roberts A."/>
            <person name="Saif S."/>
            <person name="Shea T."/>
            <person name="Sisk P."/>
            <person name="Sykes S."/>
            <person name="Wortman J."/>
            <person name="Nusbaum C."/>
            <person name="Birren B."/>
        </authorList>
    </citation>
    <scope>NUCLEOTIDE SEQUENCE [LARGE SCALE GENOMIC DNA]</scope>
    <source>
        <strain evidence="2 3">P1976</strain>
    </source>
</reference>
<dbReference type="EMBL" id="ANJA01002321">
    <property type="protein sequence ID" value="ETO70535.1"/>
    <property type="molecule type" value="Genomic_DNA"/>
</dbReference>
<accession>A0A080ZV74</accession>
<proteinExistence type="predicted"/>
<dbReference type="PANTHER" id="PTHR35796:SF3">
    <property type="entry name" value="BHLH DOMAIN-CONTAINING PROTEIN"/>
    <property type="match status" value="1"/>
</dbReference>
<evidence type="ECO:0000256" key="1">
    <source>
        <dbReference type="SAM" id="MobiDB-lite"/>
    </source>
</evidence>
<dbReference type="OrthoDB" id="129022at2759"/>
<evidence type="ECO:0000313" key="3">
    <source>
        <dbReference type="Proteomes" id="UP000028582"/>
    </source>
</evidence>
<feature type="region of interest" description="Disordered" evidence="1">
    <location>
        <begin position="32"/>
        <end position="68"/>
    </location>
</feature>
<name>A0A080ZV74_PHYNI</name>
<organism evidence="2 3">
    <name type="scientific">Phytophthora nicotianae P1976</name>
    <dbReference type="NCBI Taxonomy" id="1317066"/>
    <lineage>
        <taxon>Eukaryota</taxon>
        <taxon>Sar</taxon>
        <taxon>Stramenopiles</taxon>
        <taxon>Oomycota</taxon>
        <taxon>Peronosporomycetes</taxon>
        <taxon>Peronosporales</taxon>
        <taxon>Peronosporaceae</taxon>
        <taxon>Phytophthora</taxon>
    </lineage>
</organism>
<gene>
    <name evidence="2" type="ORF">F444_12994</name>
</gene>